<dbReference type="AlphaFoldDB" id="A0A5J4KW68"/>
<evidence type="ECO:0000313" key="2">
    <source>
        <dbReference type="Proteomes" id="UP000326912"/>
    </source>
</evidence>
<dbReference type="Proteomes" id="UP000326912">
    <property type="component" value="Unassembled WGS sequence"/>
</dbReference>
<comment type="caution">
    <text evidence="1">The sequence shown here is derived from an EMBL/GenBank/DDBJ whole genome shotgun (WGS) entry which is preliminary data.</text>
</comment>
<reference evidence="1 2" key="1">
    <citation type="submission" date="2019-10" db="EMBL/GenBank/DDBJ databases">
        <title>Dictyobacter vulcani sp. nov., within the class Ktedonobacteria, isolated from soil of volcanic Mt. Zao.</title>
        <authorList>
            <person name="Zheng Y."/>
            <person name="Wang C.M."/>
            <person name="Sakai Y."/>
            <person name="Abe K."/>
            <person name="Yokota A."/>
            <person name="Yabe S."/>
        </authorList>
    </citation>
    <scope>NUCLEOTIDE SEQUENCE [LARGE SCALE GENOMIC DNA]</scope>
    <source>
        <strain evidence="1 2">W12</strain>
    </source>
</reference>
<proteinExistence type="predicted"/>
<name>A0A5J4KW68_9CHLR</name>
<gene>
    <name evidence="1" type="ORF">KDW_49390</name>
</gene>
<accession>A0A5J4KW68</accession>
<keyword evidence="2" id="KW-1185">Reference proteome</keyword>
<dbReference type="Gene3D" id="1.10.1740.10">
    <property type="match status" value="1"/>
</dbReference>
<protein>
    <submittedName>
        <fullName evidence="1">Uncharacterized protein</fullName>
    </submittedName>
</protein>
<dbReference type="EMBL" id="BKZW01000002">
    <property type="protein sequence ID" value="GER90777.1"/>
    <property type="molecule type" value="Genomic_DNA"/>
</dbReference>
<organism evidence="1 2">
    <name type="scientific">Dictyobacter vulcani</name>
    <dbReference type="NCBI Taxonomy" id="2607529"/>
    <lineage>
        <taxon>Bacteria</taxon>
        <taxon>Bacillati</taxon>
        <taxon>Chloroflexota</taxon>
        <taxon>Ktedonobacteria</taxon>
        <taxon>Ktedonobacterales</taxon>
        <taxon>Dictyobacteraceae</taxon>
        <taxon>Dictyobacter</taxon>
    </lineage>
</organism>
<sequence length="96" mass="11850">MADEQQIRQYAVLSLERLWTRLEITFREEASRAPDDWRAFEMRLRQEWDHLFGLLFGLYGGHYDFFYHLEELLRAVARSWFVRSPWLKQLDARREN</sequence>
<evidence type="ECO:0000313" key="1">
    <source>
        <dbReference type="EMBL" id="GER90777.1"/>
    </source>
</evidence>